<dbReference type="SUPFAM" id="SSF52058">
    <property type="entry name" value="L domain-like"/>
    <property type="match status" value="2"/>
</dbReference>
<organism evidence="19 20">
    <name type="scientific">Cyprinus carpio</name>
    <name type="common">Common carp</name>
    <dbReference type="NCBI Taxonomy" id="7962"/>
    <lineage>
        <taxon>Eukaryota</taxon>
        <taxon>Metazoa</taxon>
        <taxon>Chordata</taxon>
        <taxon>Craniata</taxon>
        <taxon>Vertebrata</taxon>
        <taxon>Euteleostomi</taxon>
        <taxon>Actinopterygii</taxon>
        <taxon>Neopterygii</taxon>
        <taxon>Teleostei</taxon>
        <taxon>Ostariophysi</taxon>
        <taxon>Cypriniformes</taxon>
        <taxon>Cyprinidae</taxon>
        <taxon>Cyprininae</taxon>
        <taxon>Cyprinus</taxon>
    </lineage>
</organism>
<dbReference type="InterPro" id="IPR000157">
    <property type="entry name" value="TIR_dom"/>
</dbReference>
<dbReference type="GO" id="GO:0002224">
    <property type="term" value="P:toll-like receptor signaling pathway"/>
    <property type="evidence" value="ECO:0007669"/>
    <property type="project" value="UniProtKB-UniRule"/>
</dbReference>
<evidence type="ECO:0000256" key="16">
    <source>
        <dbReference type="PIRSR" id="PIRSR037595-2"/>
    </source>
</evidence>
<evidence type="ECO:0000256" key="6">
    <source>
        <dbReference type="ARBA" id="ARBA00022729"/>
    </source>
</evidence>
<dbReference type="GO" id="GO:0006954">
    <property type="term" value="P:inflammatory response"/>
    <property type="evidence" value="ECO:0007669"/>
    <property type="project" value="UniProtKB-UniRule"/>
</dbReference>
<keyword evidence="13" id="KW-0325">Glycoprotein</keyword>
<keyword evidence="10 17" id="KW-0472">Membrane</keyword>
<dbReference type="GO" id="GO:0005886">
    <property type="term" value="C:plasma membrane"/>
    <property type="evidence" value="ECO:0007669"/>
    <property type="project" value="TreeGrafter"/>
</dbReference>
<evidence type="ECO:0000256" key="4">
    <source>
        <dbReference type="ARBA" id="ARBA00022614"/>
    </source>
</evidence>
<evidence type="ECO:0000256" key="17">
    <source>
        <dbReference type="SAM" id="Phobius"/>
    </source>
</evidence>
<dbReference type="GO" id="GO:0043235">
    <property type="term" value="C:receptor complex"/>
    <property type="evidence" value="ECO:0007669"/>
    <property type="project" value="TreeGrafter"/>
</dbReference>
<proteinExistence type="inferred from homology"/>
<accession>A0A8C1Q2P9</accession>
<feature type="disulfide bond" evidence="16">
    <location>
        <begin position="509"/>
        <end position="531"/>
    </location>
</feature>
<comment type="function">
    <text evidence="15">Cooperates with LY96 to mediate the innate immune response to bacterial lipoproteins and other microbial cell wall components. Cooperates with TLR1 or TLR6 to mediate the innate immune response to bacterial lipoproteins or lipopeptides. Acts via MYD88 and TRAF6, leading to NF-kappa-B activation, cytokine secretion and the inflammatory response.</text>
</comment>
<evidence type="ECO:0000313" key="19">
    <source>
        <dbReference type="Ensembl" id="ENSCCRP00010115498.1"/>
    </source>
</evidence>
<evidence type="ECO:0000256" key="12">
    <source>
        <dbReference type="ARBA" id="ARBA00023170"/>
    </source>
</evidence>
<keyword evidence="7" id="KW-0677">Repeat</keyword>
<keyword evidence="12 15" id="KW-0675">Receptor</keyword>
<evidence type="ECO:0000256" key="2">
    <source>
        <dbReference type="ARBA" id="ARBA00009634"/>
    </source>
</evidence>
<evidence type="ECO:0000256" key="7">
    <source>
        <dbReference type="ARBA" id="ARBA00022737"/>
    </source>
</evidence>
<name>A0A8C1Q2P9_CYPCA</name>
<feature type="transmembrane region" description="Helical" evidence="17">
    <location>
        <begin position="663"/>
        <end position="687"/>
    </location>
</feature>
<dbReference type="Gene3D" id="3.80.10.10">
    <property type="entry name" value="Ribonuclease Inhibitor"/>
    <property type="match status" value="1"/>
</dbReference>
<keyword evidence="14 15" id="KW-0395">Inflammatory response</keyword>
<dbReference type="InterPro" id="IPR032675">
    <property type="entry name" value="LRR_dom_sf"/>
</dbReference>
<dbReference type="InterPro" id="IPR001611">
    <property type="entry name" value="Leu-rich_rpt"/>
</dbReference>
<sequence length="864" mass="99158">MKLVTCMCTHALRLDGSLKPLFLLKETILKVSIRLLSFTSSCDSQCMFDFCLFSAIMTTGKLQFAYSRGSDTIMAVRMQFLGREASIIIFILILAQGFHYSRTCDCDQQYFCNCSSNHLQQVPKVPANALGLDLSFNQIESIYMSDLSPYSELKTLNLHKNKLKFIHKDAFKSQHKLEVLDLSLNNLKNLSSSWFQELNSLQQLNLVGNPYTTLGPAPIFQSLLNLRMLRFGSPSLREVYKNGLDGLTHLDEMTFVGSNLRSYENGSLKAARPIGLVSLSLQNLFQNNPELVSKVLQDVSHPETLLIIKDVALRTNTSTEPFKSAREGGTKSLSFQNSTTTDEAMTSLLMVMDGSSLSYIGLEDVHLIGQGWWQKASYTHYESLHTAYIRNLDIQGFFRFSSMMQLGFLLVHLHKVSVINGTVFVIPRETTPLLKNLEYLDLSQNLLSDLTIEPTLYTGFGAYQNLNTLNVSQNVIKSLGLMSRLATKLKSLTYLDLSHNSFVSMPENCSWPATLRFLNLSSTKLRKLTPCLPSSLTALDLSENDLMVFNQRFPQLTTLILTGNRFMKLPQGELFPRLQTLLIQRNALRMFDGNDLRRFKTLQYLEASNNNFVCSCEFVSFFRHDVDHFITIRDNRRYYVCDTPFTLRGDAVDSVRLSVFECYMIPAVLVLCSLIIIVLGLIVVTCYKFHIIWYLHMTKAWIQAKRKPAVSRLVEELRYDAFVSYSQHDAEWVEEILVPELESAHPPFALCLHKRDFQPGRWIVDNIIDSIEKSHRTLFVLSEHFVTSEWCRYELDFSHFRIVDEHNDSAVLVLLEPIKKETIPKRFCKLRKIMNSRTYLEWPEDEEKRSEFWGNLRAALQRDE</sequence>
<dbReference type="Gene3D" id="3.40.50.10140">
    <property type="entry name" value="Toll/interleukin-1 receptor homology (TIR) domain"/>
    <property type="match status" value="1"/>
</dbReference>
<dbReference type="PANTHER" id="PTHR24365:SF17">
    <property type="entry name" value="TOLL-LIKE RECEPTOR 2"/>
    <property type="match status" value="1"/>
</dbReference>
<comment type="subcellular location">
    <subcellularLocation>
        <location evidence="1">Membrane</location>
        <topology evidence="1">Single-pass type I membrane protein</topology>
    </subcellularLocation>
</comment>
<reference evidence="19" key="2">
    <citation type="submission" date="2025-09" db="UniProtKB">
        <authorList>
            <consortium name="Ensembl"/>
        </authorList>
    </citation>
    <scope>IDENTIFICATION</scope>
</reference>
<keyword evidence="3 15" id="KW-0399">Innate immunity</keyword>
<evidence type="ECO:0000256" key="10">
    <source>
        <dbReference type="ARBA" id="ARBA00023136"/>
    </source>
</evidence>
<dbReference type="PROSITE" id="PS51450">
    <property type="entry name" value="LRR"/>
    <property type="match status" value="4"/>
</dbReference>
<dbReference type="PRINTS" id="PR00019">
    <property type="entry name" value="LEURICHRPT"/>
</dbReference>
<dbReference type="SMART" id="SM00255">
    <property type="entry name" value="TIR"/>
    <property type="match status" value="1"/>
</dbReference>
<keyword evidence="9 17" id="KW-1133">Transmembrane helix</keyword>
<dbReference type="PIRSF" id="PIRSF037595">
    <property type="entry name" value="Toll-like_receptor"/>
    <property type="match status" value="1"/>
</dbReference>
<dbReference type="Pfam" id="PF01582">
    <property type="entry name" value="TIR"/>
    <property type="match status" value="1"/>
</dbReference>
<dbReference type="Pfam" id="PF13855">
    <property type="entry name" value="LRR_8"/>
    <property type="match status" value="1"/>
</dbReference>
<evidence type="ECO:0000256" key="14">
    <source>
        <dbReference type="ARBA" id="ARBA00023198"/>
    </source>
</evidence>
<dbReference type="Pfam" id="PF00560">
    <property type="entry name" value="LRR_1"/>
    <property type="match status" value="1"/>
</dbReference>
<evidence type="ECO:0000256" key="5">
    <source>
        <dbReference type="ARBA" id="ARBA00022692"/>
    </source>
</evidence>
<evidence type="ECO:0000259" key="18">
    <source>
        <dbReference type="PROSITE" id="PS50104"/>
    </source>
</evidence>
<evidence type="ECO:0000256" key="3">
    <source>
        <dbReference type="ARBA" id="ARBA00022588"/>
    </source>
</evidence>
<dbReference type="OMA" id="SFVKSEW"/>
<evidence type="ECO:0000256" key="13">
    <source>
        <dbReference type="ARBA" id="ARBA00023180"/>
    </source>
</evidence>
<dbReference type="SMART" id="SM00369">
    <property type="entry name" value="LRR_TYP"/>
    <property type="match status" value="6"/>
</dbReference>
<keyword evidence="20" id="KW-1185">Reference proteome</keyword>
<dbReference type="InterPro" id="IPR035897">
    <property type="entry name" value="Toll_tir_struct_dom_sf"/>
</dbReference>
<dbReference type="FunFam" id="3.40.50.10140:FF:000001">
    <property type="entry name" value="Toll-like receptor 2"/>
    <property type="match status" value="1"/>
</dbReference>
<dbReference type="PROSITE" id="PS50104">
    <property type="entry name" value="TIR"/>
    <property type="match status" value="1"/>
</dbReference>
<keyword evidence="6" id="KW-0732">Signal</keyword>
<dbReference type="InterPro" id="IPR003591">
    <property type="entry name" value="Leu-rich_rpt_typical-subtyp"/>
</dbReference>
<dbReference type="InterPro" id="IPR017241">
    <property type="entry name" value="Toll-like_receptor"/>
</dbReference>
<dbReference type="GO" id="GO:0042497">
    <property type="term" value="F:triacyl lipopeptide binding"/>
    <property type="evidence" value="ECO:0007669"/>
    <property type="project" value="TreeGrafter"/>
</dbReference>
<evidence type="ECO:0000256" key="8">
    <source>
        <dbReference type="ARBA" id="ARBA00022859"/>
    </source>
</evidence>
<dbReference type="Ensembl" id="ENSCCRT00010128393.1">
    <property type="protein sequence ID" value="ENSCCRP00010115498.1"/>
    <property type="gene ID" value="ENSCCRG00010050704.1"/>
</dbReference>
<comment type="similarity">
    <text evidence="2 15">Belongs to the Toll-like receptor family.</text>
</comment>
<reference evidence="19" key="1">
    <citation type="submission" date="2025-08" db="UniProtKB">
        <authorList>
            <consortium name="Ensembl"/>
        </authorList>
    </citation>
    <scope>IDENTIFICATION</scope>
</reference>
<feature type="domain" description="TIR" evidence="18">
    <location>
        <begin position="717"/>
        <end position="860"/>
    </location>
</feature>
<protein>
    <recommendedName>
        <fullName evidence="15">Toll-like receptor 2</fullName>
    </recommendedName>
</protein>
<dbReference type="PRINTS" id="PR01537">
    <property type="entry name" value="INTRLKN1R1F"/>
</dbReference>
<keyword evidence="5 17" id="KW-0812">Transmembrane</keyword>
<dbReference type="GO" id="GO:0004888">
    <property type="term" value="F:transmembrane signaling receptor activity"/>
    <property type="evidence" value="ECO:0007669"/>
    <property type="project" value="InterPro"/>
</dbReference>
<dbReference type="GO" id="GO:0045087">
    <property type="term" value="P:innate immune response"/>
    <property type="evidence" value="ECO:0007669"/>
    <property type="project" value="UniProtKB-UniRule"/>
</dbReference>
<feature type="disulfide bond" evidence="16">
    <location>
        <begin position="106"/>
        <end position="112"/>
    </location>
</feature>
<keyword evidence="11 16" id="KW-1015">Disulfide bond</keyword>
<evidence type="ECO:0000256" key="11">
    <source>
        <dbReference type="ARBA" id="ARBA00023157"/>
    </source>
</evidence>
<evidence type="ECO:0000256" key="1">
    <source>
        <dbReference type="ARBA" id="ARBA00004479"/>
    </source>
</evidence>
<gene>
    <name evidence="19" type="primary">LOC109060541</name>
</gene>
<dbReference type="PANTHER" id="PTHR24365">
    <property type="entry name" value="TOLL-LIKE RECEPTOR"/>
    <property type="match status" value="1"/>
</dbReference>
<dbReference type="SUPFAM" id="SSF52200">
    <property type="entry name" value="Toll/Interleukin receptor TIR domain"/>
    <property type="match status" value="1"/>
</dbReference>
<evidence type="ECO:0000256" key="9">
    <source>
        <dbReference type="ARBA" id="ARBA00022989"/>
    </source>
</evidence>
<keyword evidence="8 15" id="KW-0391">Immunity</keyword>
<evidence type="ECO:0000256" key="15">
    <source>
        <dbReference type="PIRNR" id="PIRNR037595"/>
    </source>
</evidence>
<evidence type="ECO:0000313" key="20">
    <source>
        <dbReference type="Proteomes" id="UP000694427"/>
    </source>
</evidence>
<dbReference type="Proteomes" id="UP000694427">
    <property type="component" value="Unplaced"/>
</dbReference>
<keyword evidence="4" id="KW-0433">Leucine-rich repeat</keyword>
<dbReference type="AlphaFoldDB" id="A0A8C1Q2P9"/>